<organism evidence="6 7">
    <name type="scientific">Tetragonisca angustula</name>
    <dbReference type="NCBI Taxonomy" id="166442"/>
    <lineage>
        <taxon>Eukaryota</taxon>
        <taxon>Metazoa</taxon>
        <taxon>Ecdysozoa</taxon>
        <taxon>Arthropoda</taxon>
        <taxon>Hexapoda</taxon>
        <taxon>Insecta</taxon>
        <taxon>Pterygota</taxon>
        <taxon>Neoptera</taxon>
        <taxon>Endopterygota</taxon>
        <taxon>Hymenoptera</taxon>
        <taxon>Apocrita</taxon>
        <taxon>Aculeata</taxon>
        <taxon>Apoidea</taxon>
        <taxon>Anthophila</taxon>
        <taxon>Apidae</taxon>
        <taxon>Tetragonisca</taxon>
    </lineage>
</organism>
<feature type="compositionally biased region" description="Basic and acidic residues" evidence="4">
    <location>
        <begin position="632"/>
        <end position="643"/>
    </location>
</feature>
<dbReference type="Pfam" id="PF25408">
    <property type="entry name" value="AAA_lid_NAV1"/>
    <property type="match status" value="1"/>
</dbReference>
<evidence type="ECO:0000313" key="6">
    <source>
        <dbReference type="EMBL" id="KAK9307740.1"/>
    </source>
</evidence>
<feature type="compositionally biased region" description="Polar residues" evidence="4">
    <location>
        <begin position="115"/>
        <end position="129"/>
    </location>
</feature>
<dbReference type="InterPro" id="IPR003593">
    <property type="entry name" value="AAA+_ATPase"/>
</dbReference>
<accession>A0AAW1ACP7</accession>
<dbReference type="PANTHER" id="PTHR12784:SF28">
    <property type="entry name" value="PROTEIN SICKIE"/>
    <property type="match status" value="1"/>
</dbReference>
<dbReference type="GO" id="GO:0022008">
    <property type="term" value="P:neurogenesis"/>
    <property type="evidence" value="ECO:0007669"/>
    <property type="project" value="InterPro"/>
</dbReference>
<feature type="region of interest" description="Disordered" evidence="4">
    <location>
        <begin position="1517"/>
        <end position="1557"/>
    </location>
</feature>
<evidence type="ECO:0000256" key="3">
    <source>
        <dbReference type="SAM" id="Coils"/>
    </source>
</evidence>
<feature type="compositionally biased region" description="Low complexity" evidence="4">
    <location>
        <begin position="765"/>
        <end position="775"/>
    </location>
</feature>
<feature type="compositionally biased region" description="Polar residues" evidence="4">
    <location>
        <begin position="883"/>
        <end position="911"/>
    </location>
</feature>
<feature type="region of interest" description="Disordered" evidence="4">
    <location>
        <begin position="109"/>
        <end position="140"/>
    </location>
</feature>
<dbReference type="InterPro" id="IPR057568">
    <property type="entry name" value="CortBP2_NAV1-like_AAA_lid"/>
</dbReference>
<evidence type="ECO:0000256" key="2">
    <source>
        <dbReference type="ARBA" id="ARBA00023054"/>
    </source>
</evidence>
<comment type="similarity">
    <text evidence="1">Belongs to the Nav/unc-53 family.</text>
</comment>
<feature type="region of interest" description="Disordered" evidence="4">
    <location>
        <begin position="494"/>
        <end position="533"/>
    </location>
</feature>
<protein>
    <recommendedName>
        <fullName evidence="5">AAA+ ATPase domain-containing protein</fullName>
    </recommendedName>
</protein>
<evidence type="ECO:0000313" key="7">
    <source>
        <dbReference type="Proteomes" id="UP001432146"/>
    </source>
</evidence>
<reference evidence="6 7" key="1">
    <citation type="submission" date="2024-05" db="EMBL/GenBank/DDBJ databases">
        <title>The nuclear and mitochondrial genome assemblies of Tetragonisca angustula (Apidae: Meliponini), a tiny yet remarkable pollinator in the Neotropics.</title>
        <authorList>
            <person name="Ferrari R."/>
            <person name="Ricardo P.C."/>
            <person name="Dias F.C."/>
            <person name="Araujo N.S."/>
            <person name="Soares D.O."/>
            <person name="Zhou Q.-S."/>
            <person name="Zhu C.-D."/>
            <person name="Coutinho L."/>
            <person name="Airas M.C."/>
            <person name="Batista T.M."/>
        </authorList>
    </citation>
    <scope>NUCLEOTIDE SEQUENCE [LARGE SCALE GENOMIC DNA]</scope>
    <source>
        <strain evidence="6">ASF017062</strain>
        <tissue evidence="6">Abdomen</tissue>
    </source>
</reference>
<dbReference type="FunFam" id="3.40.50.300:FF:001111">
    <property type="entry name" value="neuron navigator 2 isoform X3"/>
    <property type="match status" value="1"/>
</dbReference>
<dbReference type="EMBL" id="JAWNGG020000026">
    <property type="protein sequence ID" value="KAK9307740.1"/>
    <property type="molecule type" value="Genomic_DNA"/>
</dbReference>
<evidence type="ECO:0000256" key="4">
    <source>
        <dbReference type="SAM" id="MobiDB-lite"/>
    </source>
</evidence>
<feature type="region of interest" description="Disordered" evidence="4">
    <location>
        <begin position="323"/>
        <end position="385"/>
    </location>
</feature>
<dbReference type="PANTHER" id="PTHR12784">
    <property type="entry name" value="STEERIN"/>
    <property type="match status" value="1"/>
</dbReference>
<feature type="region of interest" description="Disordered" evidence="4">
    <location>
        <begin position="404"/>
        <end position="455"/>
    </location>
</feature>
<feature type="compositionally biased region" description="Basic residues" evidence="4">
    <location>
        <begin position="520"/>
        <end position="530"/>
    </location>
</feature>
<feature type="compositionally biased region" description="Basic and acidic residues" evidence="4">
    <location>
        <begin position="323"/>
        <end position="333"/>
    </location>
</feature>
<feature type="coiled-coil region" evidence="3">
    <location>
        <begin position="948"/>
        <end position="975"/>
    </location>
</feature>
<dbReference type="InterPro" id="IPR039041">
    <property type="entry name" value="Nav/unc-53"/>
</dbReference>
<feature type="region of interest" description="Disordered" evidence="4">
    <location>
        <begin position="603"/>
        <end position="668"/>
    </location>
</feature>
<feature type="compositionally biased region" description="Polar residues" evidence="4">
    <location>
        <begin position="604"/>
        <end position="617"/>
    </location>
</feature>
<name>A0AAW1ACP7_9HYME</name>
<dbReference type="Proteomes" id="UP001432146">
    <property type="component" value="Unassembled WGS sequence"/>
</dbReference>
<feature type="compositionally biased region" description="Low complexity" evidence="4">
    <location>
        <begin position="783"/>
        <end position="793"/>
    </location>
</feature>
<proteinExistence type="inferred from homology"/>
<feature type="compositionally biased region" description="Low complexity" evidence="4">
    <location>
        <begin position="369"/>
        <end position="385"/>
    </location>
</feature>
<evidence type="ECO:0000256" key="1">
    <source>
        <dbReference type="ARBA" id="ARBA00006255"/>
    </source>
</evidence>
<dbReference type="SUPFAM" id="SSF52540">
    <property type="entry name" value="P-loop containing nucleoside triphosphate hydrolases"/>
    <property type="match status" value="1"/>
</dbReference>
<gene>
    <name evidence="6" type="ORF">QLX08_001985</name>
</gene>
<dbReference type="Gene3D" id="3.40.50.300">
    <property type="entry name" value="P-loop containing nucleotide triphosphate hydrolases"/>
    <property type="match status" value="1"/>
</dbReference>
<feature type="region of interest" description="Disordered" evidence="4">
    <location>
        <begin position="762"/>
        <end position="807"/>
    </location>
</feature>
<comment type="caution">
    <text evidence="6">The sequence shown here is derived from an EMBL/GenBank/DDBJ whole genome shotgun (WGS) entry which is preliminary data.</text>
</comment>
<dbReference type="Pfam" id="PF23092">
    <property type="entry name" value="Ubiquitin_6"/>
    <property type="match status" value="1"/>
</dbReference>
<feature type="domain" description="AAA+ ATPase" evidence="5">
    <location>
        <begin position="1191"/>
        <end position="1345"/>
    </location>
</feature>
<dbReference type="InterPro" id="IPR027417">
    <property type="entry name" value="P-loop_NTPase"/>
</dbReference>
<feature type="region of interest" description="Disordered" evidence="4">
    <location>
        <begin position="841"/>
        <end position="917"/>
    </location>
</feature>
<feature type="compositionally biased region" description="Basic and acidic residues" evidence="4">
    <location>
        <begin position="429"/>
        <end position="440"/>
    </location>
</feature>
<keyword evidence="7" id="KW-1185">Reference proteome</keyword>
<feature type="compositionally biased region" description="Polar residues" evidence="4">
    <location>
        <begin position="334"/>
        <end position="348"/>
    </location>
</feature>
<feature type="compositionally biased region" description="Polar residues" evidence="4">
    <location>
        <begin position="1517"/>
        <end position="1534"/>
    </location>
</feature>
<sequence>MDLNVCSRRVHDGYATIRSRGRSRPRAVYRSDSEELLKEAGGPYALPQLSNFPVVVASSNDLQQVPRWSDLGKDCMLIENYGTLRGSKRGNPWPEGRRLVTLNTFSKIEQGRGQGQPNDTFSGRNVSNEMKQKDSSMENGSIDRIYHEERGSRPFRSSSATRFAEDHYRPTAMLDSDLKRLREIESGAADVSTRRGARLRRIGETKSRQPIYAVPGSVLSRSRRDRRVAIVDGNYVPSGDLYRTTAKYIEDINKNIAEIDKSYEELKSSVGSRSSSTYGVINRIAKGETIDRTVDLLCGYARKRDMAPMPPISCDFGESLLERQSDSDAKTESLDSSAVSTLRSSRPNSFGKHPPKLLPRSSSIENTSRHSTGSTTTTSSTKSTESLYAISEVGQSEQNGSEYLKSGVFQNGGSKNPASTEGSDELESKDEMSSTDDDRPVTSSIRKNRSRVDTAQDRDRFERIVLESTSQVSSSSVRRSNDLAAREDKSFYKSRPLAARSTPSEGSSYSERRCDTLPARRSRATSRPLHKSSEDVLDGERLVRVRSSSLRRPCISDVDVSERNDERLDNRRTNLDKLFGRPPPLYLMDATDVIMRGQLDRTSRGLQWQDHLSTTKSSCRRTRHNSLESEEPENKDNDDDRRHAGGFATLPRRGNLAKDQPSNDPLRRLSGNVPILEPLYEHAVSDPVKPRSNENVIPWWELATRKYRHRSCPSLQAHVVSAFEQSLSNMTQRLQQLTATAEKKDSELQELRETIERLRKQSAEAGLNNGPPANNGRRHTLGDSDSGTTGCTGNSNHQGASMARQLSADSVTSLNSLSSACSASSHHKKKGWLRSSFSKAFSRSRKNRHGSVSDAEDCKETAGGDLSAPNSPRLPSASKHDQSQGQGARSNGQKSPSEVENPLTGSKSSSALYKKEDEDVVELKKQLREKDLVLTDIRLEALSSAHQLESLKDTVIKMRNEMLNLKQNNERLQRLVTSKSLTSSQSSLPSDPDRRFSMTEVASTVAALSNGDTSTTADQLEDLNVPEHPVVPSTASATGEPAMEQDTDGKRINVAIYLGSEKNFNYNLVTGSTSDGSIGEPPHCIIANVCISNKTTWDSLDSTVRRCFKEYVSRVDPVTNLGLGVECVAAYHLGEASRCTTDSQHPELLPCGYLIGHVKTIYLVLSGYSWLAVDTLIPRSIVQRLISLLTEHRRVILCGPSGTGKSYLAGKLAHALVDADNDTKDATAVATFNVDHKSSKELRQYLAHIAERCDSNAADELPRVIILENLQHAASLGELFSGLLGTRHSSCPAIIGTMSQATCSTTNLQLHHNFRWVLCANHMEPVKGFLGRYLRRKLLEHELRECAGTRNAEMAAVVEWLPRVWLHLNKFLETHSSSDVTIGPRLFLSCPMEVTGSQVWFTDLWNYSVVPYLVEAVREGLTLYGRRVSGNGNGDSSWEDPAQFITSSYPWISTHAVHGGSDALLRLRPEDVGYDVVTSGHATGVGASSVKSLGSTHSDTEGDPLLNMLMRLQEAANYSSPHSNDSDSVTSLDSSHTRQSEDLSSSTSSSRGVESAL</sequence>
<evidence type="ECO:0000259" key="5">
    <source>
        <dbReference type="SMART" id="SM00382"/>
    </source>
</evidence>
<dbReference type="InterPro" id="IPR057126">
    <property type="entry name" value="NAV1-like_ubiquitin-like"/>
</dbReference>
<keyword evidence="2 3" id="KW-0175">Coiled coil</keyword>
<dbReference type="SMART" id="SM00382">
    <property type="entry name" value="AAA"/>
    <property type="match status" value="1"/>
</dbReference>
<feature type="compositionally biased region" description="Polar residues" evidence="4">
    <location>
        <begin position="408"/>
        <end position="421"/>
    </location>
</feature>